<dbReference type="Proteomes" id="UP000267027">
    <property type="component" value="Unassembled WGS sequence"/>
</dbReference>
<proteinExistence type="predicted"/>
<evidence type="ECO:0000313" key="3">
    <source>
        <dbReference type="Proteomes" id="UP000267027"/>
    </source>
</evidence>
<reference evidence="2 3" key="2">
    <citation type="submission" date="2018-11" db="EMBL/GenBank/DDBJ databases">
        <authorList>
            <consortium name="Pathogen Informatics"/>
        </authorList>
    </citation>
    <scope>NUCLEOTIDE SEQUENCE [LARGE SCALE GENOMIC DNA]</scope>
    <source>
        <strain evidence="2 3">Costa Rica</strain>
    </source>
</reference>
<sequence>MSNVLQEGHRPDGQSSSQRALKKDMMLDESLERSEPTGLLFYATGKGGRFTGARSSHSTINGSIGDVEFYGSLGGYACSQPVLYYQCHCPTFCRMTANPNSALHFIELANGNIELTVSSENAAIPVNRAKFSSSYYANEYGGYGYQRGSRWRPHKRHRKKKFRFETIEEEETTELPELHLTTQPPRSSTVSWEDEEEWERKFVTSKSRPSPTSEEFPEIESAEITGAKSRIRDREKVVQQPSSFGEGPENQGTGGVGVGSGIGVGGIGVSSGLNVGAPGIGGLGNGGIFGISSGLGVGVPGVGPIGVSSGIGVGR</sequence>
<feature type="region of interest" description="Disordered" evidence="1">
    <location>
        <begin position="202"/>
        <end position="233"/>
    </location>
</feature>
<dbReference type="AlphaFoldDB" id="A0A158PE15"/>
<gene>
    <name evidence="2" type="ORF">ACOC_LOCUS1386</name>
</gene>
<organism evidence="4">
    <name type="scientific">Angiostrongylus costaricensis</name>
    <name type="common">Nematode worm</name>
    <dbReference type="NCBI Taxonomy" id="334426"/>
    <lineage>
        <taxon>Eukaryota</taxon>
        <taxon>Metazoa</taxon>
        <taxon>Ecdysozoa</taxon>
        <taxon>Nematoda</taxon>
        <taxon>Chromadorea</taxon>
        <taxon>Rhabditida</taxon>
        <taxon>Rhabditina</taxon>
        <taxon>Rhabditomorpha</taxon>
        <taxon>Strongyloidea</taxon>
        <taxon>Metastrongylidae</taxon>
        <taxon>Angiostrongylus</taxon>
    </lineage>
</organism>
<name>A0A158PE15_ANGCS</name>
<dbReference type="OrthoDB" id="5869712at2759"/>
<feature type="region of interest" description="Disordered" evidence="1">
    <location>
        <begin position="1"/>
        <end position="21"/>
    </location>
</feature>
<evidence type="ECO:0000256" key="1">
    <source>
        <dbReference type="SAM" id="MobiDB-lite"/>
    </source>
</evidence>
<dbReference type="EMBL" id="UYYA01000203">
    <property type="protein sequence ID" value="VDM52971.1"/>
    <property type="molecule type" value="Genomic_DNA"/>
</dbReference>
<feature type="compositionally biased region" description="Polar residues" evidence="1">
    <location>
        <begin position="204"/>
        <end position="213"/>
    </location>
</feature>
<dbReference type="WBParaSite" id="ACOC_0000138501-mRNA-1">
    <property type="protein sequence ID" value="ACOC_0000138501-mRNA-1"/>
    <property type="gene ID" value="ACOC_0000138501"/>
</dbReference>
<reference evidence="4" key="1">
    <citation type="submission" date="2016-04" db="UniProtKB">
        <authorList>
            <consortium name="WormBaseParasite"/>
        </authorList>
    </citation>
    <scope>IDENTIFICATION</scope>
</reference>
<accession>A0A158PE15</accession>
<keyword evidence="3" id="KW-1185">Reference proteome</keyword>
<protein>
    <submittedName>
        <fullName evidence="4">Glycine-rich protein</fullName>
    </submittedName>
</protein>
<evidence type="ECO:0000313" key="4">
    <source>
        <dbReference type="WBParaSite" id="ACOC_0000138501-mRNA-1"/>
    </source>
</evidence>
<dbReference type="OMA" id="SGYACNQ"/>
<evidence type="ECO:0000313" key="2">
    <source>
        <dbReference type="EMBL" id="VDM52971.1"/>
    </source>
</evidence>